<dbReference type="EMBL" id="CASHTH010002585">
    <property type="protein sequence ID" value="CAI8032134.1"/>
    <property type="molecule type" value="Genomic_DNA"/>
</dbReference>
<proteinExistence type="inferred from homology"/>
<organism evidence="13 14">
    <name type="scientific">Geodia barretti</name>
    <name type="common">Barrett's horny sponge</name>
    <dbReference type="NCBI Taxonomy" id="519541"/>
    <lineage>
        <taxon>Eukaryota</taxon>
        <taxon>Metazoa</taxon>
        <taxon>Porifera</taxon>
        <taxon>Demospongiae</taxon>
        <taxon>Heteroscleromorpha</taxon>
        <taxon>Tetractinellida</taxon>
        <taxon>Astrophorina</taxon>
        <taxon>Geodiidae</taxon>
        <taxon>Geodia</taxon>
    </lineage>
</organism>
<comment type="cofactor">
    <cofactor evidence="2">
        <name>Mg(2+)</name>
        <dbReference type="ChEBI" id="CHEBI:18420"/>
    </cofactor>
</comment>
<name>A0AA35SMF6_GEOBA</name>
<evidence type="ECO:0000259" key="12">
    <source>
        <dbReference type="PROSITE" id="PS50879"/>
    </source>
</evidence>
<evidence type="ECO:0000256" key="3">
    <source>
        <dbReference type="ARBA" id="ARBA00004065"/>
    </source>
</evidence>
<evidence type="ECO:0000256" key="7">
    <source>
        <dbReference type="ARBA" id="ARBA00022722"/>
    </source>
</evidence>
<dbReference type="InterPro" id="IPR002156">
    <property type="entry name" value="RNaseH_domain"/>
</dbReference>
<evidence type="ECO:0000256" key="6">
    <source>
        <dbReference type="ARBA" id="ARBA00012180"/>
    </source>
</evidence>
<dbReference type="Gene3D" id="3.30.420.10">
    <property type="entry name" value="Ribonuclease H-like superfamily/Ribonuclease H"/>
    <property type="match status" value="1"/>
</dbReference>
<comment type="caution">
    <text evidence="13">The sequence shown here is derived from an EMBL/GenBank/DDBJ whole genome shotgun (WGS) entry which is preliminary data.</text>
</comment>
<dbReference type="InterPro" id="IPR050092">
    <property type="entry name" value="RNase_H"/>
</dbReference>
<evidence type="ECO:0000256" key="2">
    <source>
        <dbReference type="ARBA" id="ARBA00001946"/>
    </source>
</evidence>
<dbReference type="Pfam" id="PF00075">
    <property type="entry name" value="RNase_H"/>
    <property type="match status" value="1"/>
</dbReference>
<comment type="catalytic activity">
    <reaction evidence="1">
        <text>Endonucleolytic cleavage to 5'-phosphomonoester.</text>
        <dbReference type="EC" id="3.1.26.4"/>
    </reaction>
</comment>
<dbReference type="SUPFAM" id="SSF53098">
    <property type="entry name" value="Ribonuclease H-like"/>
    <property type="match status" value="1"/>
</dbReference>
<evidence type="ECO:0000256" key="5">
    <source>
        <dbReference type="ARBA" id="ARBA00011245"/>
    </source>
</evidence>
<dbReference type="InterPro" id="IPR022892">
    <property type="entry name" value="RNaseHI"/>
</dbReference>
<reference evidence="13" key="1">
    <citation type="submission" date="2023-03" db="EMBL/GenBank/DDBJ databases">
        <authorList>
            <person name="Steffen K."/>
            <person name="Cardenas P."/>
        </authorList>
    </citation>
    <scope>NUCLEOTIDE SEQUENCE</scope>
</reference>
<dbReference type="AlphaFoldDB" id="A0AA35SMF6"/>
<dbReference type="GO" id="GO:0043137">
    <property type="term" value="P:DNA replication, removal of RNA primer"/>
    <property type="evidence" value="ECO:0007669"/>
    <property type="project" value="TreeGrafter"/>
</dbReference>
<evidence type="ECO:0000256" key="8">
    <source>
        <dbReference type="ARBA" id="ARBA00022723"/>
    </source>
</evidence>
<dbReference type="Proteomes" id="UP001174909">
    <property type="component" value="Unassembled WGS sequence"/>
</dbReference>
<keyword evidence="14" id="KW-1185">Reference proteome</keyword>
<comment type="subunit">
    <text evidence="5">Monomer.</text>
</comment>
<keyword evidence="11" id="KW-0460">Magnesium</keyword>
<dbReference type="NCBIfam" id="NF001236">
    <property type="entry name" value="PRK00203.1"/>
    <property type="match status" value="1"/>
</dbReference>
<feature type="domain" description="RNase H type-1" evidence="12">
    <location>
        <begin position="8"/>
        <end position="150"/>
    </location>
</feature>
<keyword evidence="8" id="KW-0479">Metal-binding</keyword>
<keyword evidence="7" id="KW-0540">Nuclease</keyword>
<dbReference type="EC" id="3.1.26.4" evidence="6"/>
<comment type="similarity">
    <text evidence="4">Belongs to the RNase H family.</text>
</comment>
<dbReference type="InterPro" id="IPR012337">
    <property type="entry name" value="RNaseH-like_sf"/>
</dbReference>
<dbReference type="PANTHER" id="PTHR10642">
    <property type="entry name" value="RIBONUCLEASE H1"/>
    <property type="match status" value="1"/>
</dbReference>
<evidence type="ECO:0000256" key="11">
    <source>
        <dbReference type="ARBA" id="ARBA00022842"/>
    </source>
</evidence>
<dbReference type="FunFam" id="3.30.420.10:FF:000089">
    <property type="entry name" value="Ribonuclease H"/>
    <property type="match status" value="1"/>
</dbReference>
<dbReference type="GO" id="GO:0046872">
    <property type="term" value="F:metal ion binding"/>
    <property type="evidence" value="ECO:0007669"/>
    <property type="project" value="UniProtKB-KW"/>
</dbReference>
<evidence type="ECO:0000313" key="14">
    <source>
        <dbReference type="Proteomes" id="UP001174909"/>
    </source>
</evidence>
<accession>A0AA35SMF6</accession>
<dbReference type="GO" id="GO:0004523">
    <property type="term" value="F:RNA-DNA hybrid ribonuclease activity"/>
    <property type="evidence" value="ECO:0007669"/>
    <property type="project" value="UniProtKB-EC"/>
</dbReference>
<dbReference type="GO" id="GO:0003676">
    <property type="term" value="F:nucleic acid binding"/>
    <property type="evidence" value="ECO:0007669"/>
    <property type="project" value="InterPro"/>
</dbReference>
<evidence type="ECO:0000256" key="1">
    <source>
        <dbReference type="ARBA" id="ARBA00000077"/>
    </source>
</evidence>
<comment type="function">
    <text evidence="3">Endonuclease that specifically degrades the RNA of RNA-DNA hybrids.</text>
</comment>
<sequence length="164" mass="18079">MPPAPPDDPPIVNIHTDGSCLGNPGPGGYGVVLDYNGRRKQFSAGYALTTNNRMELLAAIVGLEALHRPCKVVLHSDSRYVVDAISKGWATRWRHNGWMRNKKDAAVNPDLWQRLLDACEQHSVEFRWVRGHSGNADNELCDQLARAAAESSDLLPDPGYGINH</sequence>
<dbReference type="PROSITE" id="PS50879">
    <property type="entry name" value="RNASE_H_1"/>
    <property type="match status" value="1"/>
</dbReference>
<dbReference type="InterPro" id="IPR036397">
    <property type="entry name" value="RNaseH_sf"/>
</dbReference>
<dbReference type="CDD" id="cd09278">
    <property type="entry name" value="RNase_HI_prokaryote_like"/>
    <property type="match status" value="1"/>
</dbReference>
<gene>
    <name evidence="13" type="ORF">GBAR_LOCUS18193</name>
</gene>
<keyword evidence="10" id="KW-0378">Hydrolase</keyword>
<evidence type="ECO:0000313" key="13">
    <source>
        <dbReference type="EMBL" id="CAI8032134.1"/>
    </source>
</evidence>
<evidence type="ECO:0000256" key="4">
    <source>
        <dbReference type="ARBA" id="ARBA00005300"/>
    </source>
</evidence>
<dbReference type="HAMAP" id="MF_00042">
    <property type="entry name" value="RNase_H"/>
    <property type="match status" value="1"/>
</dbReference>
<evidence type="ECO:0000256" key="9">
    <source>
        <dbReference type="ARBA" id="ARBA00022759"/>
    </source>
</evidence>
<keyword evidence="9" id="KW-0255">Endonuclease</keyword>
<evidence type="ECO:0000256" key="10">
    <source>
        <dbReference type="ARBA" id="ARBA00022801"/>
    </source>
</evidence>
<dbReference type="PANTHER" id="PTHR10642:SF26">
    <property type="entry name" value="RIBONUCLEASE H1"/>
    <property type="match status" value="1"/>
</dbReference>
<protein>
    <recommendedName>
        <fullName evidence="6">ribonuclease H</fullName>
        <ecNumber evidence="6">3.1.26.4</ecNumber>
    </recommendedName>
</protein>